<keyword evidence="4 10" id="KW-0489">Methyltransferase</keyword>
<proteinExistence type="inferred from homology"/>
<evidence type="ECO:0000313" key="11">
    <source>
        <dbReference type="Proteomes" id="UP000732298"/>
    </source>
</evidence>
<dbReference type="EMBL" id="JACQPB010000042">
    <property type="protein sequence ID" value="MBI4210817.1"/>
    <property type="molecule type" value="Genomic_DNA"/>
</dbReference>
<dbReference type="PANTHER" id="PTHR42873:SF1">
    <property type="entry name" value="S-ADENOSYLMETHIONINE-DEPENDENT METHYLTRANSFERASE DOMAIN-CONTAINING PROTEIN"/>
    <property type="match status" value="1"/>
</dbReference>
<comment type="caution">
    <text evidence="10">The sequence shown here is derived from an EMBL/GenBank/DDBJ whole genome shotgun (WGS) entry which is preliminary data.</text>
</comment>
<dbReference type="GO" id="GO:0005737">
    <property type="term" value="C:cytoplasm"/>
    <property type="evidence" value="ECO:0007669"/>
    <property type="project" value="UniProtKB-SubCell"/>
</dbReference>
<name>A0A8T3YM94_9ARCH</name>
<dbReference type="InterPro" id="IPR015947">
    <property type="entry name" value="PUA-like_sf"/>
</dbReference>
<keyword evidence="5" id="KW-0808">Transferase</keyword>
<evidence type="ECO:0000256" key="8">
    <source>
        <dbReference type="ARBA" id="ARBA00038091"/>
    </source>
</evidence>
<evidence type="ECO:0000256" key="2">
    <source>
        <dbReference type="ARBA" id="ARBA00022490"/>
    </source>
</evidence>
<protein>
    <submittedName>
        <fullName evidence="10">Class I SAM-dependent rRNA methyltransferase</fullName>
    </submittedName>
</protein>
<dbReference type="InterPro" id="IPR002478">
    <property type="entry name" value="PUA"/>
</dbReference>
<dbReference type="Gene3D" id="3.30.750.80">
    <property type="entry name" value="RNA methyltransferase domain (HRMD) like"/>
    <property type="match status" value="1"/>
</dbReference>
<comment type="similarity">
    <text evidence="8">Belongs to the methyltransferase superfamily. RlmI family.</text>
</comment>
<evidence type="ECO:0000256" key="6">
    <source>
        <dbReference type="ARBA" id="ARBA00022691"/>
    </source>
</evidence>
<keyword evidence="3" id="KW-0698">rRNA processing</keyword>
<organism evidence="10 11">
    <name type="scientific">Candidatus Iainarchaeum sp</name>
    <dbReference type="NCBI Taxonomy" id="3101447"/>
    <lineage>
        <taxon>Archaea</taxon>
        <taxon>Candidatus Iainarchaeota</taxon>
        <taxon>Candidatus Iainarchaeia</taxon>
        <taxon>Candidatus Iainarchaeales</taxon>
        <taxon>Candidatus Iainarchaeaceae</taxon>
        <taxon>Candidatus Iainarchaeum</taxon>
    </lineage>
</organism>
<keyword evidence="6" id="KW-0949">S-adenosyl-L-methionine</keyword>
<dbReference type="GO" id="GO:0003723">
    <property type="term" value="F:RNA binding"/>
    <property type="evidence" value="ECO:0007669"/>
    <property type="project" value="UniProtKB-KW"/>
</dbReference>
<evidence type="ECO:0000313" key="10">
    <source>
        <dbReference type="EMBL" id="MBI4210817.1"/>
    </source>
</evidence>
<keyword evidence="2" id="KW-0963">Cytoplasm</keyword>
<evidence type="ECO:0000256" key="7">
    <source>
        <dbReference type="ARBA" id="ARBA00022884"/>
    </source>
</evidence>
<dbReference type="InterPro" id="IPR029063">
    <property type="entry name" value="SAM-dependent_MTases_sf"/>
</dbReference>
<dbReference type="SUPFAM" id="SSF53335">
    <property type="entry name" value="S-adenosyl-L-methionine-dependent methyltransferases"/>
    <property type="match status" value="1"/>
</dbReference>
<reference evidence="10" key="1">
    <citation type="submission" date="2020-07" db="EMBL/GenBank/DDBJ databases">
        <title>Huge and variable diversity of episymbiotic CPR bacteria and DPANN archaea in groundwater ecosystems.</title>
        <authorList>
            <person name="He C.Y."/>
            <person name="Keren R."/>
            <person name="Whittaker M."/>
            <person name="Farag I.F."/>
            <person name="Doudna J."/>
            <person name="Cate J.H.D."/>
            <person name="Banfield J.F."/>
        </authorList>
    </citation>
    <scope>NUCLEOTIDE SEQUENCE</scope>
    <source>
        <strain evidence="10">NC_groundwater_1296_Ag_S-0.2um_52_80</strain>
    </source>
</reference>
<dbReference type="GO" id="GO:0008168">
    <property type="term" value="F:methyltransferase activity"/>
    <property type="evidence" value="ECO:0007669"/>
    <property type="project" value="UniProtKB-KW"/>
</dbReference>
<evidence type="ECO:0000259" key="9">
    <source>
        <dbReference type="SMART" id="SM00359"/>
    </source>
</evidence>
<dbReference type="Proteomes" id="UP000732298">
    <property type="component" value="Unassembled WGS sequence"/>
</dbReference>
<dbReference type="Pfam" id="PF10672">
    <property type="entry name" value="Methyltrans_SAM"/>
    <property type="match status" value="1"/>
</dbReference>
<dbReference type="InterPro" id="IPR041532">
    <property type="entry name" value="RlmI-like_PUA"/>
</dbReference>
<dbReference type="GO" id="GO:0006364">
    <property type="term" value="P:rRNA processing"/>
    <property type="evidence" value="ECO:0007669"/>
    <property type="project" value="UniProtKB-KW"/>
</dbReference>
<dbReference type="Gene3D" id="2.30.130.10">
    <property type="entry name" value="PUA domain"/>
    <property type="match status" value="1"/>
</dbReference>
<dbReference type="SUPFAM" id="SSF88697">
    <property type="entry name" value="PUA domain-like"/>
    <property type="match status" value="1"/>
</dbReference>
<feature type="domain" description="PUA" evidence="9">
    <location>
        <begin position="13"/>
        <end position="98"/>
    </location>
</feature>
<sequence>MDSPKAQQKGEIPKLFVARDAEARVREGLRLLQKRHVRKLKGAPNAGDIAWVVDENGKFIAQCFCNPSAEPIAQVISLKEKEAIDAAFFSRKVIAADSFRRAVLGFSGSYRLFYGEADGIPGLVVDRFCGICSMQVSCPGVERFKDAIAAALLGIDGIVTVVERNDSRSRERLGLPLKKGVLAGKSKTQAVIEEGAVKFEVDVLRGHKTGFYLDQSENRVAAAKYCRAGSEMLDVFSYTGGFGLHAAAAGANVLMLDMKDAIAQARRNVKLNGLESRVSFLEGKAFEETKKMLSRPKRFDVVSVDPPAFAQRPADLKRAARAYHQINYNCMKLLKDDGILITSSCSSYVSPEGFLKILSDAANHAGKEVSVIEQRSASRDHPVPAHSGSAGSYLKCVFLRVRSK</sequence>
<dbReference type="InterPro" id="IPR019614">
    <property type="entry name" value="SAM-dep_methyl-trfase"/>
</dbReference>
<dbReference type="CDD" id="cd02440">
    <property type="entry name" value="AdoMet_MTases"/>
    <property type="match status" value="1"/>
</dbReference>
<gene>
    <name evidence="10" type="ORF">HY544_04905</name>
</gene>
<keyword evidence="7" id="KW-0694">RNA-binding</keyword>
<dbReference type="AlphaFoldDB" id="A0A8T3YM94"/>
<dbReference type="Pfam" id="PF17785">
    <property type="entry name" value="PUA_3"/>
    <property type="match status" value="1"/>
</dbReference>
<dbReference type="CDD" id="cd11572">
    <property type="entry name" value="RlmI_M_like"/>
    <property type="match status" value="1"/>
</dbReference>
<evidence type="ECO:0000256" key="1">
    <source>
        <dbReference type="ARBA" id="ARBA00004496"/>
    </source>
</evidence>
<evidence type="ECO:0000256" key="4">
    <source>
        <dbReference type="ARBA" id="ARBA00022603"/>
    </source>
</evidence>
<evidence type="ECO:0000256" key="3">
    <source>
        <dbReference type="ARBA" id="ARBA00022552"/>
    </source>
</evidence>
<comment type="subcellular location">
    <subcellularLocation>
        <location evidence="1">Cytoplasm</location>
    </subcellularLocation>
</comment>
<dbReference type="PANTHER" id="PTHR42873">
    <property type="entry name" value="RIBOSOMAL RNA LARGE SUBUNIT METHYLTRANSFERASE"/>
    <property type="match status" value="1"/>
</dbReference>
<evidence type="ECO:0000256" key="5">
    <source>
        <dbReference type="ARBA" id="ARBA00022679"/>
    </source>
</evidence>
<dbReference type="GO" id="GO:0032259">
    <property type="term" value="P:methylation"/>
    <property type="evidence" value="ECO:0007669"/>
    <property type="project" value="UniProtKB-KW"/>
</dbReference>
<accession>A0A8T3YM94</accession>
<dbReference type="SMART" id="SM00359">
    <property type="entry name" value="PUA"/>
    <property type="match status" value="1"/>
</dbReference>
<dbReference type="InterPro" id="IPR036974">
    <property type="entry name" value="PUA_sf"/>
</dbReference>
<dbReference type="Gene3D" id="3.40.50.150">
    <property type="entry name" value="Vaccinia Virus protein VP39"/>
    <property type="match status" value="1"/>
</dbReference>